<evidence type="ECO:0000313" key="2">
    <source>
        <dbReference type="Proteomes" id="UP001165960"/>
    </source>
</evidence>
<dbReference type="Proteomes" id="UP001165960">
    <property type="component" value="Unassembled WGS sequence"/>
</dbReference>
<organism evidence="1 2">
    <name type="scientific">Entomophthora muscae</name>
    <dbReference type="NCBI Taxonomy" id="34485"/>
    <lineage>
        <taxon>Eukaryota</taxon>
        <taxon>Fungi</taxon>
        <taxon>Fungi incertae sedis</taxon>
        <taxon>Zoopagomycota</taxon>
        <taxon>Entomophthoromycotina</taxon>
        <taxon>Entomophthoromycetes</taxon>
        <taxon>Entomophthorales</taxon>
        <taxon>Entomophthoraceae</taxon>
        <taxon>Entomophthora</taxon>
    </lineage>
</organism>
<name>A0ACC2RM04_9FUNG</name>
<sequence length="337" mass="33276">MQFYKQTIVVALISLLASRGVDGEGYMRPAARPAPVAESISAGAGSVYNSAPLDGDEDGGAPASELGTGGSAPSSAGSIEDGDELVEVVDDVKSAADAPGDAVASEAAPDGPSVGGADVEAPRAAAPKPGKARKCKRKRSKGPSVGSGLVTSSAATSEPEIISDPEPGDGGSAAEPKAVLSASDSGSDASEEADSDGGLSGQSPLSPEASDDDPVKANSEDSLSNQGSSPQEASESGDLSGQGPSPAEASDSGSEEASSSDSLSYKRPTSAEESSGAGEQGGIENVEPEMEGNIEELAYQRPQSDAGGSTQATPEAAGVGYKRPESIASHNTAYETD</sequence>
<proteinExistence type="predicted"/>
<comment type="caution">
    <text evidence="1">The sequence shown here is derived from an EMBL/GenBank/DDBJ whole genome shotgun (WGS) entry which is preliminary data.</text>
</comment>
<evidence type="ECO:0000313" key="1">
    <source>
        <dbReference type="EMBL" id="KAJ9051079.1"/>
    </source>
</evidence>
<dbReference type="EMBL" id="QTSX02007124">
    <property type="protein sequence ID" value="KAJ9051079.1"/>
    <property type="molecule type" value="Genomic_DNA"/>
</dbReference>
<reference evidence="1" key="1">
    <citation type="submission" date="2022-04" db="EMBL/GenBank/DDBJ databases">
        <title>Genome of the entomopathogenic fungus Entomophthora muscae.</title>
        <authorList>
            <person name="Elya C."/>
            <person name="Lovett B.R."/>
            <person name="Lee E."/>
            <person name="Macias A.M."/>
            <person name="Hajek A.E."/>
            <person name="De Bivort B.L."/>
            <person name="Kasson M.T."/>
            <person name="De Fine Licht H.H."/>
            <person name="Stajich J.E."/>
        </authorList>
    </citation>
    <scope>NUCLEOTIDE SEQUENCE</scope>
    <source>
        <strain evidence="1">Berkeley</strain>
    </source>
</reference>
<gene>
    <name evidence="1" type="ORF">DSO57_1008044</name>
</gene>
<accession>A0ACC2RM04</accession>
<keyword evidence="2" id="KW-1185">Reference proteome</keyword>
<protein>
    <submittedName>
        <fullName evidence="1">Uncharacterized protein</fullName>
    </submittedName>
</protein>